<evidence type="ECO:0000313" key="2">
    <source>
        <dbReference type="Proteomes" id="UP000324748"/>
    </source>
</evidence>
<dbReference type="EMBL" id="VSWC01000014">
    <property type="protein sequence ID" value="KAA1114548.1"/>
    <property type="molecule type" value="Genomic_DNA"/>
</dbReference>
<sequence length="85" mass="9829">MRSNNKIDPWSNLTKFFLHHPPFSINTDQVPSKQPPPLAIAVPNCHWLLRTNYSVLCQQSIESLGWNLLATWYRLSLNPQNGQLM</sequence>
<name>A0A5B0QMY1_PUCGR</name>
<protein>
    <submittedName>
        <fullName evidence="1">Uncharacterized protein</fullName>
    </submittedName>
</protein>
<comment type="caution">
    <text evidence="1">The sequence shown here is derived from an EMBL/GenBank/DDBJ whole genome shotgun (WGS) entry which is preliminary data.</text>
</comment>
<gene>
    <name evidence="1" type="ORF">PGT21_013441</name>
</gene>
<accession>A0A5B0QMY1</accession>
<keyword evidence="2" id="KW-1185">Reference proteome</keyword>
<dbReference type="AlphaFoldDB" id="A0A5B0QMY1"/>
<organism evidence="1 2">
    <name type="scientific">Puccinia graminis f. sp. tritici</name>
    <dbReference type="NCBI Taxonomy" id="56615"/>
    <lineage>
        <taxon>Eukaryota</taxon>
        <taxon>Fungi</taxon>
        <taxon>Dikarya</taxon>
        <taxon>Basidiomycota</taxon>
        <taxon>Pucciniomycotina</taxon>
        <taxon>Pucciniomycetes</taxon>
        <taxon>Pucciniales</taxon>
        <taxon>Pucciniaceae</taxon>
        <taxon>Puccinia</taxon>
    </lineage>
</organism>
<evidence type="ECO:0000313" key="1">
    <source>
        <dbReference type="EMBL" id="KAA1114548.1"/>
    </source>
</evidence>
<proteinExistence type="predicted"/>
<dbReference type="Proteomes" id="UP000324748">
    <property type="component" value="Unassembled WGS sequence"/>
</dbReference>
<reference evidence="1 2" key="1">
    <citation type="submission" date="2019-05" db="EMBL/GenBank/DDBJ databases">
        <title>Emergence of the Ug99 lineage of the wheat stem rust pathogen through somatic hybridization.</title>
        <authorList>
            <person name="Li F."/>
            <person name="Upadhyaya N.M."/>
            <person name="Sperschneider J."/>
            <person name="Matny O."/>
            <person name="Nguyen-Phuc H."/>
            <person name="Mago R."/>
            <person name="Raley C."/>
            <person name="Miller M.E."/>
            <person name="Silverstein K.A.T."/>
            <person name="Henningsen E."/>
            <person name="Hirsch C.D."/>
            <person name="Visser B."/>
            <person name="Pretorius Z.A."/>
            <person name="Steffenson B.J."/>
            <person name="Schwessinger B."/>
            <person name="Dodds P.N."/>
            <person name="Figueroa M."/>
        </authorList>
    </citation>
    <scope>NUCLEOTIDE SEQUENCE [LARGE SCALE GENOMIC DNA]</scope>
    <source>
        <strain evidence="1">21-0</strain>
    </source>
</reference>